<keyword evidence="6" id="KW-1133">Transmembrane helix</keyword>
<dbReference type="EMBL" id="JAJJMB010002922">
    <property type="protein sequence ID" value="KAI3950062.1"/>
    <property type="molecule type" value="Genomic_DNA"/>
</dbReference>
<keyword evidence="5" id="KW-0677">Repeat</keyword>
<keyword evidence="4 9" id="KW-0732">Signal</keyword>
<dbReference type="SUPFAM" id="SSF52058">
    <property type="entry name" value="L domain-like"/>
    <property type="match status" value="1"/>
</dbReference>
<dbReference type="InterPro" id="IPR001611">
    <property type="entry name" value="Leu-rich_rpt"/>
</dbReference>
<evidence type="ECO:0000256" key="7">
    <source>
        <dbReference type="ARBA" id="ARBA00023136"/>
    </source>
</evidence>
<feature type="chain" id="PRO_5041980715" description="Malectin-like domain-containing protein" evidence="9">
    <location>
        <begin position="25"/>
        <end position="560"/>
    </location>
</feature>
<proteinExistence type="predicted"/>
<evidence type="ECO:0000259" key="10">
    <source>
        <dbReference type="Pfam" id="PF12819"/>
    </source>
</evidence>
<dbReference type="InterPro" id="IPR024788">
    <property type="entry name" value="Malectin-like_Carb-bd_dom"/>
</dbReference>
<comment type="caution">
    <text evidence="11">The sequence shown here is derived from an EMBL/GenBank/DDBJ whole genome shotgun (WGS) entry which is preliminary data.</text>
</comment>
<evidence type="ECO:0000256" key="9">
    <source>
        <dbReference type="SAM" id="SignalP"/>
    </source>
</evidence>
<dbReference type="FunFam" id="3.80.10.10:FF:000129">
    <property type="entry name" value="Leucine-rich repeat receptor-like kinase"/>
    <property type="match status" value="1"/>
</dbReference>
<feature type="signal peptide" evidence="9">
    <location>
        <begin position="1"/>
        <end position="24"/>
    </location>
</feature>
<dbReference type="Gene3D" id="3.80.10.10">
    <property type="entry name" value="Ribonuclease Inhibitor"/>
    <property type="match status" value="1"/>
</dbReference>
<evidence type="ECO:0000256" key="4">
    <source>
        <dbReference type="ARBA" id="ARBA00022729"/>
    </source>
</evidence>
<dbReference type="AlphaFoldDB" id="A0AAD4TCN6"/>
<evidence type="ECO:0000256" key="1">
    <source>
        <dbReference type="ARBA" id="ARBA00004167"/>
    </source>
</evidence>
<evidence type="ECO:0000256" key="8">
    <source>
        <dbReference type="SAM" id="MobiDB-lite"/>
    </source>
</evidence>
<comment type="subcellular location">
    <subcellularLocation>
        <location evidence="1">Membrane</location>
        <topology evidence="1">Single-pass membrane protein</topology>
    </subcellularLocation>
</comment>
<dbReference type="Proteomes" id="UP001202328">
    <property type="component" value="Unassembled WGS sequence"/>
</dbReference>
<evidence type="ECO:0000256" key="5">
    <source>
        <dbReference type="ARBA" id="ARBA00022737"/>
    </source>
</evidence>
<reference evidence="11" key="1">
    <citation type="submission" date="2022-04" db="EMBL/GenBank/DDBJ databases">
        <title>A functionally conserved STORR gene fusion in Papaver species that diverged 16.8 million years ago.</title>
        <authorList>
            <person name="Catania T."/>
        </authorList>
    </citation>
    <scope>NUCLEOTIDE SEQUENCE</scope>
    <source>
        <strain evidence="11">S-188037</strain>
    </source>
</reference>
<gene>
    <name evidence="11" type="ORF">MKW98_008507</name>
</gene>
<dbReference type="PANTHER" id="PTHR45631">
    <property type="entry name" value="OS07G0107800 PROTEIN-RELATED"/>
    <property type="match status" value="1"/>
</dbReference>
<protein>
    <recommendedName>
        <fullName evidence="10">Malectin-like domain-containing protein</fullName>
    </recommendedName>
</protein>
<keyword evidence="3" id="KW-0812">Transmembrane</keyword>
<name>A0AAD4TCN6_9MAGN</name>
<dbReference type="Pfam" id="PF00560">
    <property type="entry name" value="LRR_1"/>
    <property type="match status" value="2"/>
</dbReference>
<keyword evidence="7" id="KW-0472">Membrane</keyword>
<accession>A0AAD4TCN6</accession>
<keyword evidence="2" id="KW-0433">Leucine-rich repeat</keyword>
<evidence type="ECO:0000256" key="2">
    <source>
        <dbReference type="ARBA" id="ARBA00022614"/>
    </source>
</evidence>
<evidence type="ECO:0000256" key="3">
    <source>
        <dbReference type="ARBA" id="ARBA00022692"/>
    </source>
</evidence>
<organism evidence="11 12">
    <name type="scientific">Papaver atlanticum</name>
    <dbReference type="NCBI Taxonomy" id="357466"/>
    <lineage>
        <taxon>Eukaryota</taxon>
        <taxon>Viridiplantae</taxon>
        <taxon>Streptophyta</taxon>
        <taxon>Embryophyta</taxon>
        <taxon>Tracheophyta</taxon>
        <taxon>Spermatophyta</taxon>
        <taxon>Magnoliopsida</taxon>
        <taxon>Ranunculales</taxon>
        <taxon>Papaveraceae</taxon>
        <taxon>Papaveroideae</taxon>
        <taxon>Papaver</taxon>
    </lineage>
</organism>
<feature type="region of interest" description="Disordered" evidence="8">
    <location>
        <begin position="510"/>
        <end position="532"/>
    </location>
</feature>
<dbReference type="PANTHER" id="PTHR45631:SF186">
    <property type="entry name" value="MALECTIN-LIKE DOMAIN-CONTAINING PROTEIN"/>
    <property type="match status" value="1"/>
</dbReference>
<evidence type="ECO:0000313" key="12">
    <source>
        <dbReference type="Proteomes" id="UP001202328"/>
    </source>
</evidence>
<feature type="domain" description="Malectin-like" evidence="10">
    <location>
        <begin position="30"/>
        <end position="372"/>
    </location>
</feature>
<evidence type="ECO:0000256" key="6">
    <source>
        <dbReference type="ARBA" id="ARBA00022989"/>
    </source>
</evidence>
<dbReference type="GO" id="GO:0016020">
    <property type="term" value="C:membrane"/>
    <property type="evidence" value="ECO:0007669"/>
    <property type="project" value="UniProtKB-SubCell"/>
</dbReference>
<dbReference type="Pfam" id="PF12819">
    <property type="entry name" value="Malectin_like"/>
    <property type="match status" value="1"/>
</dbReference>
<sequence>MRTLVFVLLILFLVSHQSHVPVSAKVFLSIDCGSSSSDPHTDIRSIVWVGDNQYVKTGVARNVIAKDIPDGWDSHVMSTLREFPTRKKNCYSLDVNEDSTKVERVLVRASFYYNNYDNKSSPPNFQLQFNGNFWENVETSMTEIVYKEVVYSLNRGNTITICLSQTWRDLSPFISALEVRSLDSDIYGYVDSNHPLMFMRRETYGSDTIVRYPEDDWDRIWEPIGPLANISDGDVIRVKNTSPSFKVDIADKVPEALFTTTLMRKNISRPLWISGNIGSPQLPRHFNAYFSEVIKLNSTQKRLFNILVFTYDDGNGNETLREYGPIIPPYGHALQVGITNVSVDSYRKYEIDLYAADDSNLPPLINALEEYVIGDKLVQGTNSKDVNSLALLQKSFIQLQDWLGDPCLPSPYTWDWVECDSNTDSPRVTALYLNDSGLVGILPDFSAMNALRFIDLHNNSLTQTIPDFLGTFPNLVVLNLEDNNFSGAIPSSIWNNTSLKLMASGNPNLSINNKTSGDRNSTEPRIPSSSNKKNSIELTIPIIILGSAIIQTLDNIFGMN</sequence>
<keyword evidence="12" id="KW-1185">Reference proteome</keyword>
<evidence type="ECO:0000313" key="11">
    <source>
        <dbReference type="EMBL" id="KAI3950062.1"/>
    </source>
</evidence>
<dbReference type="InterPro" id="IPR032675">
    <property type="entry name" value="LRR_dom_sf"/>
</dbReference>